<proteinExistence type="predicted"/>
<dbReference type="InterPro" id="IPR052027">
    <property type="entry name" value="PspC"/>
</dbReference>
<evidence type="ECO:0000313" key="9">
    <source>
        <dbReference type="Proteomes" id="UP001201273"/>
    </source>
</evidence>
<protein>
    <submittedName>
        <fullName evidence="8">Envelope stress response membrane protein PspC</fullName>
    </submittedName>
</protein>
<dbReference type="EMBL" id="JAIMJA010000010">
    <property type="protein sequence ID" value="MCE2595373.1"/>
    <property type="molecule type" value="Genomic_DNA"/>
</dbReference>
<evidence type="ECO:0000256" key="4">
    <source>
        <dbReference type="ARBA" id="ARBA00022989"/>
    </source>
</evidence>
<dbReference type="InterPro" id="IPR014320">
    <property type="entry name" value="Phageshock_PspC"/>
</dbReference>
<evidence type="ECO:0000256" key="2">
    <source>
        <dbReference type="ARBA" id="ARBA00022475"/>
    </source>
</evidence>
<dbReference type="RefSeq" id="WP_233052858.1">
    <property type="nucleotide sequence ID" value="NZ_JAIMJA010000010.1"/>
</dbReference>
<comment type="caution">
    <text evidence="8">The sequence shown here is derived from an EMBL/GenBank/DDBJ whole genome shotgun (WGS) entry which is preliminary data.</text>
</comment>
<dbReference type="PANTHER" id="PTHR33885:SF3">
    <property type="entry name" value="PHAGE SHOCK PROTEIN C"/>
    <property type="match status" value="1"/>
</dbReference>
<evidence type="ECO:0000256" key="3">
    <source>
        <dbReference type="ARBA" id="ARBA00022692"/>
    </source>
</evidence>
<dbReference type="InterPro" id="IPR007168">
    <property type="entry name" value="Phageshock_PspC_N"/>
</dbReference>
<feature type="transmembrane region" description="Helical" evidence="6">
    <location>
        <begin position="33"/>
        <end position="61"/>
    </location>
</feature>
<keyword evidence="5 6" id="KW-0472">Membrane</keyword>
<evidence type="ECO:0000259" key="7">
    <source>
        <dbReference type="Pfam" id="PF04024"/>
    </source>
</evidence>
<accession>A0ABS8WAV4</accession>
<dbReference type="NCBIfam" id="TIGR02978">
    <property type="entry name" value="phageshock_pspC"/>
    <property type="match status" value="1"/>
</dbReference>
<keyword evidence="2" id="KW-1003">Cell membrane</keyword>
<dbReference type="PANTHER" id="PTHR33885">
    <property type="entry name" value="PHAGE SHOCK PROTEIN C"/>
    <property type="match status" value="1"/>
</dbReference>
<comment type="subcellular location">
    <subcellularLocation>
        <location evidence="1">Cell membrane</location>
        <topology evidence="1">Single-pass membrane protein</topology>
    </subcellularLocation>
</comment>
<evidence type="ECO:0000256" key="5">
    <source>
        <dbReference type="ARBA" id="ARBA00023136"/>
    </source>
</evidence>
<keyword evidence="9" id="KW-1185">Reference proteome</keyword>
<keyword evidence="3 6" id="KW-0812">Transmembrane</keyword>
<evidence type="ECO:0000256" key="1">
    <source>
        <dbReference type="ARBA" id="ARBA00004162"/>
    </source>
</evidence>
<evidence type="ECO:0000256" key="6">
    <source>
        <dbReference type="SAM" id="Phobius"/>
    </source>
</evidence>
<keyword evidence="4 6" id="KW-1133">Transmembrane helix</keyword>
<dbReference type="Pfam" id="PF04024">
    <property type="entry name" value="PspC"/>
    <property type="match status" value="1"/>
</dbReference>
<reference evidence="8 9" key="1">
    <citation type="journal article" date="2022" name="Environ. Microbiol. Rep.">
        <title>Eco-phylogenetic analyses reveal divergent evolution of vitamin B12 metabolism in the marine bacterial family 'Psychromonadaceae'.</title>
        <authorList>
            <person name="Jin X."/>
            <person name="Yang Y."/>
            <person name="Cao H."/>
            <person name="Gao B."/>
            <person name="Zhao Z."/>
        </authorList>
    </citation>
    <scope>NUCLEOTIDE SEQUENCE [LARGE SCALE GENOMIC DNA]</scope>
    <source>
        <strain evidence="8 9">MKS20</strain>
    </source>
</reference>
<sequence>MNQSSKHLYRDAKAGKVAGVCIGLADYFNMEVWLVRIIVISIFLFNFPLAALGYGAAWLMLDKKPDGPMGQSEQDSSSYHKTHIHVKSKVWQSGELPKQALAEMSQVFDKLESKIGQMEKVVTSDSFKVDREINRL</sequence>
<dbReference type="Proteomes" id="UP001201273">
    <property type="component" value="Unassembled WGS sequence"/>
</dbReference>
<evidence type="ECO:0000313" key="8">
    <source>
        <dbReference type="EMBL" id="MCE2595373.1"/>
    </source>
</evidence>
<organism evidence="8 9">
    <name type="scientific">Motilimonas cestriensis</name>
    <dbReference type="NCBI Taxonomy" id="2742685"/>
    <lineage>
        <taxon>Bacteria</taxon>
        <taxon>Pseudomonadati</taxon>
        <taxon>Pseudomonadota</taxon>
        <taxon>Gammaproteobacteria</taxon>
        <taxon>Alteromonadales</taxon>
        <taxon>Alteromonadales genera incertae sedis</taxon>
        <taxon>Motilimonas</taxon>
    </lineage>
</organism>
<feature type="domain" description="Phage shock protein PspC N-terminal" evidence="7">
    <location>
        <begin position="6"/>
        <end position="63"/>
    </location>
</feature>
<name>A0ABS8WAV4_9GAMM</name>
<gene>
    <name evidence="8" type="primary">pspC</name>
    <name evidence="8" type="ORF">K6Y31_11155</name>
</gene>